<dbReference type="InterPro" id="IPR029063">
    <property type="entry name" value="SAM-dependent_MTases_sf"/>
</dbReference>
<dbReference type="Pfam" id="PF01022">
    <property type="entry name" value="HTH_5"/>
    <property type="match status" value="1"/>
</dbReference>
<sequence length="339" mass="37029">MEARIRSVATDATSPPEAQAAYATALQQLCKAGGDELRLQVLRVLSRNAYSVQELCHILDARQSGLSHHLKILAAAGLVTKRREGNSLFYRRCWRSEHSALAALHEALLNSADQLALSADQQQRLEEVVAERAERSRAFFAEHAGEFHEQQEQMVAYAVYGQSSAELLRASQPEGGELAIEIGPGEGAFLAELSGHYHEVIALDNSDAMLAQAQQFAEAKGLNNARFILGNSSSDELPTAAADCVVCNMVLHHVPSPSDIFHDAERLLKPGGLFSVTELCPHDQNWARDACGDLWLGIEPDDLSEWASACGLQEGPAAYLAQLNGFRVQVRQFIKPNHL</sequence>
<dbReference type="CDD" id="cd00090">
    <property type="entry name" value="HTH_ARSR"/>
    <property type="match status" value="1"/>
</dbReference>
<dbReference type="SUPFAM" id="SSF46785">
    <property type="entry name" value="Winged helix' DNA-binding domain"/>
    <property type="match status" value="1"/>
</dbReference>
<dbReference type="InterPro" id="IPR011991">
    <property type="entry name" value="ArsR-like_HTH"/>
</dbReference>
<organism evidence="2 3">
    <name type="scientific">Spongiibacter thalassae</name>
    <dbReference type="NCBI Taxonomy" id="2721624"/>
    <lineage>
        <taxon>Bacteria</taxon>
        <taxon>Pseudomonadati</taxon>
        <taxon>Pseudomonadota</taxon>
        <taxon>Gammaproteobacteria</taxon>
        <taxon>Cellvibrionales</taxon>
        <taxon>Spongiibacteraceae</taxon>
        <taxon>Spongiibacter</taxon>
    </lineage>
</organism>
<dbReference type="EMBL" id="JAAWWK010000005">
    <property type="protein sequence ID" value="NKI18458.1"/>
    <property type="molecule type" value="Genomic_DNA"/>
</dbReference>
<protein>
    <submittedName>
        <fullName evidence="2">Metalloregulator ArsR/SmtB family transcription factor</fullName>
    </submittedName>
</protein>
<accession>A0ABX1GJ08</accession>
<dbReference type="PANTHER" id="PTHR43861">
    <property type="entry name" value="TRANS-ACONITATE 2-METHYLTRANSFERASE-RELATED"/>
    <property type="match status" value="1"/>
</dbReference>
<keyword evidence="3" id="KW-1185">Reference proteome</keyword>
<gene>
    <name evidence="2" type="ORF">HCU74_13665</name>
</gene>
<dbReference type="SUPFAM" id="SSF53335">
    <property type="entry name" value="S-adenosyl-L-methionine-dependent methyltransferases"/>
    <property type="match status" value="1"/>
</dbReference>
<evidence type="ECO:0000313" key="3">
    <source>
        <dbReference type="Proteomes" id="UP000765845"/>
    </source>
</evidence>
<dbReference type="Proteomes" id="UP000765845">
    <property type="component" value="Unassembled WGS sequence"/>
</dbReference>
<proteinExistence type="predicted"/>
<name>A0ABX1GJ08_9GAMM</name>
<dbReference type="RefSeq" id="WP_168450994.1">
    <property type="nucleotide sequence ID" value="NZ_JAAWWK010000005.1"/>
</dbReference>
<dbReference type="InterPro" id="IPR001845">
    <property type="entry name" value="HTH_ArsR_DNA-bd_dom"/>
</dbReference>
<dbReference type="InterPro" id="IPR013216">
    <property type="entry name" value="Methyltransf_11"/>
</dbReference>
<dbReference type="PROSITE" id="PS50987">
    <property type="entry name" value="HTH_ARSR_2"/>
    <property type="match status" value="1"/>
</dbReference>
<comment type="caution">
    <text evidence="2">The sequence shown here is derived from an EMBL/GenBank/DDBJ whole genome shotgun (WGS) entry which is preliminary data.</text>
</comment>
<dbReference type="InterPro" id="IPR036388">
    <property type="entry name" value="WH-like_DNA-bd_sf"/>
</dbReference>
<reference evidence="2 3" key="1">
    <citation type="submission" date="2020-04" db="EMBL/GenBank/DDBJ databases">
        <authorList>
            <person name="Yoon J."/>
        </authorList>
    </citation>
    <scope>NUCLEOTIDE SEQUENCE [LARGE SCALE GENOMIC DNA]</scope>
    <source>
        <strain evidence="2 3">KMU-166</strain>
    </source>
</reference>
<evidence type="ECO:0000259" key="1">
    <source>
        <dbReference type="PROSITE" id="PS50987"/>
    </source>
</evidence>
<dbReference type="InterPro" id="IPR036390">
    <property type="entry name" value="WH_DNA-bd_sf"/>
</dbReference>
<evidence type="ECO:0000313" key="2">
    <source>
        <dbReference type="EMBL" id="NKI18458.1"/>
    </source>
</evidence>
<dbReference type="CDD" id="cd02440">
    <property type="entry name" value="AdoMet_MTases"/>
    <property type="match status" value="1"/>
</dbReference>
<dbReference type="PRINTS" id="PR00778">
    <property type="entry name" value="HTHARSR"/>
</dbReference>
<dbReference type="Pfam" id="PF08241">
    <property type="entry name" value="Methyltransf_11"/>
    <property type="match status" value="1"/>
</dbReference>
<feature type="domain" description="HTH arsR-type" evidence="1">
    <location>
        <begin position="18"/>
        <end position="116"/>
    </location>
</feature>
<dbReference type="Gene3D" id="1.10.10.10">
    <property type="entry name" value="Winged helix-like DNA-binding domain superfamily/Winged helix DNA-binding domain"/>
    <property type="match status" value="1"/>
</dbReference>
<dbReference type="SMART" id="SM00418">
    <property type="entry name" value="HTH_ARSR"/>
    <property type="match status" value="1"/>
</dbReference>
<dbReference type="NCBIfam" id="NF033788">
    <property type="entry name" value="HTH_metalloreg"/>
    <property type="match status" value="1"/>
</dbReference>
<dbReference type="Gene3D" id="3.40.50.150">
    <property type="entry name" value="Vaccinia Virus protein VP39"/>
    <property type="match status" value="1"/>
</dbReference>